<organism evidence="1 2">
    <name type="scientific">Lipomyces orientalis</name>
    <dbReference type="NCBI Taxonomy" id="1233043"/>
    <lineage>
        <taxon>Eukaryota</taxon>
        <taxon>Fungi</taxon>
        <taxon>Dikarya</taxon>
        <taxon>Ascomycota</taxon>
        <taxon>Saccharomycotina</taxon>
        <taxon>Lipomycetes</taxon>
        <taxon>Lipomycetales</taxon>
        <taxon>Lipomycetaceae</taxon>
        <taxon>Lipomyces</taxon>
    </lineage>
</organism>
<keyword evidence="2" id="KW-1185">Reference proteome</keyword>
<evidence type="ECO:0000313" key="2">
    <source>
        <dbReference type="Proteomes" id="UP001489719"/>
    </source>
</evidence>
<sequence>MAPRIRSTEKILPGRRDASEDQSECYSEIDHVPLSPTSVLRQKLEYKGWGTVESDPSIFSNILNDVGVKGVKVVELYSMDTDSLRELPPILGLIFLFRWTPEDDSQESTKQPKKSKKDMEHSSLQEPWFANQVADNACASIALLNIVLNASCAGKGSESRLELGEHLQQFREFTESFNPTARGIALANFDFLRQIHNQYTQASELRDACVQLHRHAKQAKRKRPIYDDEEDEETFHFIAYVPVSGAVWQLDGLCNDPVKLAEVEDIHSWPCLAVPYVQERISQYSMNEIRFNLMAVVHDCAPEEQPFDESERALRAAEIMVQTVEKHLDLIAPGWEEIMLPGRHRLVLDIKSKMVTLLPKDRDEIKEICAEDSVDALIDTLYAKEENLVLLRSQFSGRKYSQACDVDTAYTSRRKHDYTKFLRQLIVKCLQDDENKMLLRATCES</sequence>
<keyword evidence="1" id="KW-0378">Hydrolase</keyword>
<proteinExistence type="predicted"/>
<gene>
    <name evidence="1" type="ORF">V1517DRAFT_330201</name>
</gene>
<name>A0ACC3TGU9_9ASCO</name>
<dbReference type="Proteomes" id="UP001489719">
    <property type="component" value="Unassembled WGS sequence"/>
</dbReference>
<protein>
    <submittedName>
        <fullName evidence="1">Ubiquitin carboxyl-terminal hydrolase</fullName>
    </submittedName>
</protein>
<accession>A0ACC3TGU9</accession>
<reference evidence="2" key="1">
    <citation type="journal article" date="2024" name="Front. Bioeng. Biotechnol.">
        <title>Genome-scale model development and genomic sequencing of the oleaginous clade Lipomyces.</title>
        <authorList>
            <person name="Czajka J.J."/>
            <person name="Han Y."/>
            <person name="Kim J."/>
            <person name="Mondo S.J."/>
            <person name="Hofstad B.A."/>
            <person name="Robles A."/>
            <person name="Haridas S."/>
            <person name="Riley R."/>
            <person name="LaButti K."/>
            <person name="Pangilinan J."/>
            <person name="Andreopoulos W."/>
            <person name="Lipzen A."/>
            <person name="Yan J."/>
            <person name="Wang M."/>
            <person name="Ng V."/>
            <person name="Grigoriev I.V."/>
            <person name="Spatafora J.W."/>
            <person name="Magnuson J.K."/>
            <person name="Baker S.E."/>
            <person name="Pomraning K.R."/>
        </authorList>
    </citation>
    <scope>NUCLEOTIDE SEQUENCE [LARGE SCALE GENOMIC DNA]</scope>
    <source>
        <strain evidence="2">CBS 10300</strain>
    </source>
</reference>
<comment type="caution">
    <text evidence="1">The sequence shown here is derived from an EMBL/GenBank/DDBJ whole genome shotgun (WGS) entry which is preliminary data.</text>
</comment>
<evidence type="ECO:0000313" key="1">
    <source>
        <dbReference type="EMBL" id="KAK9320185.1"/>
    </source>
</evidence>
<dbReference type="EMBL" id="MU970141">
    <property type="protein sequence ID" value="KAK9320185.1"/>
    <property type="molecule type" value="Genomic_DNA"/>
</dbReference>